<sequence>MRFLMLMTLLLSLAFPYAAAQANTSPTAATELMWDDLMPEDYTLSLYDLFGESANSLETMDSLDDFSPEAEALMDRMLQVLASAPVREELDGKIIRIPGFVVPLEADMNRVTRFFLVPYFGACIHVPPPPSNQIINVHFEPGTRVESLYDAIWIEGRLSTETFNHEMGTSGYTVEAVIIEPYDFDEAEEGEW</sequence>
<dbReference type="RefSeq" id="WP_112159811.1">
    <property type="nucleotide sequence ID" value="NZ_QKRX01000010.1"/>
</dbReference>
<feature type="chain" id="PRO_5017008761" evidence="1">
    <location>
        <begin position="21"/>
        <end position="192"/>
    </location>
</feature>
<keyword evidence="1" id="KW-0732">Signal</keyword>
<evidence type="ECO:0000313" key="2">
    <source>
        <dbReference type="EMBL" id="RAU17410.1"/>
    </source>
</evidence>
<protein>
    <submittedName>
        <fullName evidence="2">DUF3299 domain-containing protein</fullName>
    </submittedName>
</protein>
<reference evidence="2 3" key="1">
    <citation type="submission" date="2018-06" db="EMBL/GenBank/DDBJ databases">
        <title>Nitrincola tibetense sp. nov., isolated from Lake XuguoCo on Tibetan Plateau.</title>
        <authorList>
            <person name="Xing P."/>
        </authorList>
    </citation>
    <scope>NUCLEOTIDE SEQUENCE [LARGE SCALE GENOMIC DNA]</scope>
    <source>
        <strain evidence="3">xg18</strain>
    </source>
</reference>
<dbReference type="Gene3D" id="2.40.50.870">
    <property type="entry name" value="Protein of unknown function (DUF3299)"/>
    <property type="match status" value="1"/>
</dbReference>
<dbReference type="Proteomes" id="UP000250744">
    <property type="component" value="Unassembled WGS sequence"/>
</dbReference>
<feature type="signal peptide" evidence="1">
    <location>
        <begin position="1"/>
        <end position="20"/>
    </location>
</feature>
<evidence type="ECO:0000256" key="1">
    <source>
        <dbReference type="SAM" id="SignalP"/>
    </source>
</evidence>
<accession>A0A364NK88</accession>
<dbReference type="AlphaFoldDB" id="A0A364NK88"/>
<proteinExistence type="predicted"/>
<dbReference type="EMBL" id="QKRX01000010">
    <property type="protein sequence ID" value="RAU17410.1"/>
    <property type="molecule type" value="Genomic_DNA"/>
</dbReference>
<dbReference type="Pfam" id="PF11736">
    <property type="entry name" value="DUF3299"/>
    <property type="match status" value="1"/>
</dbReference>
<gene>
    <name evidence="2" type="ORF">DN062_13405</name>
</gene>
<dbReference type="OrthoDB" id="9784998at2"/>
<evidence type="ECO:0000313" key="3">
    <source>
        <dbReference type="Proteomes" id="UP000250744"/>
    </source>
</evidence>
<organism evidence="2 3">
    <name type="scientific">Nitrincola tibetensis</name>
    <dbReference type="NCBI Taxonomy" id="2219697"/>
    <lineage>
        <taxon>Bacteria</taxon>
        <taxon>Pseudomonadati</taxon>
        <taxon>Pseudomonadota</taxon>
        <taxon>Gammaproteobacteria</taxon>
        <taxon>Oceanospirillales</taxon>
        <taxon>Oceanospirillaceae</taxon>
        <taxon>Nitrincola</taxon>
    </lineage>
</organism>
<name>A0A364NK88_9GAMM</name>
<comment type="caution">
    <text evidence="2">The sequence shown here is derived from an EMBL/GenBank/DDBJ whole genome shotgun (WGS) entry which is preliminary data.</text>
</comment>
<dbReference type="InterPro" id="IPR021727">
    <property type="entry name" value="DUF3299"/>
</dbReference>
<keyword evidence="3" id="KW-1185">Reference proteome</keyword>